<comment type="caution">
    <text evidence="2">The sequence shown here is derived from an EMBL/GenBank/DDBJ whole genome shotgun (WGS) entry which is preliminary data.</text>
</comment>
<accession>A0AB73ICL1</accession>
<evidence type="ECO:0000313" key="3">
    <source>
        <dbReference type="Proteomes" id="UP001229486"/>
    </source>
</evidence>
<organism evidence="2 3">
    <name type="scientific">Paraburkholderia caledonica</name>
    <dbReference type="NCBI Taxonomy" id="134536"/>
    <lineage>
        <taxon>Bacteria</taxon>
        <taxon>Pseudomonadati</taxon>
        <taxon>Pseudomonadota</taxon>
        <taxon>Betaproteobacteria</taxon>
        <taxon>Burkholderiales</taxon>
        <taxon>Burkholderiaceae</taxon>
        <taxon>Paraburkholderia</taxon>
    </lineage>
</organism>
<keyword evidence="1" id="KW-0472">Membrane</keyword>
<dbReference type="Proteomes" id="UP001229486">
    <property type="component" value="Unassembled WGS sequence"/>
</dbReference>
<keyword evidence="1" id="KW-0812">Transmembrane</keyword>
<dbReference type="EMBL" id="JAURTK010000003">
    <property type="protein sequence ID" value="MDP9647617.1"/>
    <property type="molecule type" value="Genomic_DNA"/>
</dbReference>
<keyword evidence="1" id="KW-1133">Transmembrane helix</keyword>
<name>A0AB73ICL1_9BURK</name>
<evidence type="ECO:0000256" key="1">
    <source>
        <dbReference type="SAM" id="Phobius"/>
    </source>
</evidence>
<protein>
    <submittedName>
        <fullName evidence="2">Uncharacterized protein</fullName>
    </submittedName>
</protein>
<dbReference type="RefSeq" id="WP_392393856.1">
    <property type="nucleotide sequence ID" value="NZ_JAURTK010000003.1"/>
</dbReference>
<reference evidence="2" key="1">
    <citation type="submission" date="2023-07" db="EMBL/GenBank/DDBJ databases">
        <title>Sorghum-associated microbial communities from plants grown in Nebraska, USA.</title>
        <authorList>
            <person name="Schachtman D."/>
        </authorList>
    </citation>
    <scope>NUCLEOTIDE SEQUENCE</scope>
    <source>
        <strain evidence="2">DS1061</strain>
    </source>
</reference>
<feature type="transmembrane region" description="Helical" evidence="1">
    <location>
        <begin position="56"/>
        <end position="76"/>
    </location>
</feature>
<evidence type="ECO:0000313" key="2">
    <source>
        <dbReference type="EMBL" id="MDP9647617.1"/>
    </source>
</evidence>
<sequence>MSLRMRFTLASRARRPSRVKVTRGMPPGSANADEQRVAASRRRRLRASDASTVRKASVWATIIVATALVIAVQRFMANPELPRELPELVPSADCPARYAALLDLAELARRDGTSLEVVMHGLNNGEGAMSACPRMTSSAATR</sequence>
<dbReference type="AlphaFoldDB" id="A0AB73ICL1"/>
<proteinExistence type="predicted"/>
<gene>
    <name evidence="2" type="ORF">J2793_003063</name>
</gene>